<dbReference type="AlphaFoldDB" id="A0AA41FJF6"/>
<gene>
    <name evidence="1" type="ORF">GPL26_25370</name>
</gene>
<protein>
    <submittedName>
        <fullName evidence="1">AbrB/MazE/SpoVT family DNA-binding domain-containing protein</fullName>
    </submittedName>
</protein>
<feature type="non-terminal residue" evidence="1">
    <location>
        <position position="1"/>
    </location>
</feature>
<dbReference type="EMBL" id="WQPS01000110">
    <property type="protein sequence ID" value="MBT9812911.1"/>
    <property type="molecule type" value="Genomic_DNA"/>
</dbReference>
<organism evidence="1 2">
    <name type="scientific">Enterocloster citroniae</name>
    <dbReference type="NCBI Taxonomy" id="358743"/>
    <lineage>
        <taxon>Bacteria</taxon>
        <taxon>Bacillati</taxon>
        <taxon>Bacillota</taxon>
        <taxon>Clostridia</taxon>
        <taxon>Lachnospirales</taxon>
        <taxon>Lachnospiraceae</taxon>
        <taxon>Enterocloster</taxon>
    </lineage>
</organism>
<proteinExistence type="predicted"/>
<evidence type="ECO:0000313" key="2">
    <source>
        <dbReference type="Proteomes" id="UP000708338"/>
    </source>
</evidence>
<comment type="caution">
    <text evidence="1">The sequence shown here is derived from an EMBL/GenBank/DDBJ whole genome shotgun (WGS) entry which is preliminary data.</text>
</comment>
<dbReference type="GO" id="GO:0003677">
    <property type="term" value="F:DNA binding"/>
    <property type="evidence" value="ECO:0007669"/>
    <property type="project" value="UniProtKB-KW"/>
</dbReference>
<accession>A0AA41FJF6</accession>
<name>A0AA41FJF6_9FIRM</name>
<evidence type="ECO:0000313" key="1">
    <source>
        <dbReference type="EMBL" id="MBT9812911.1"/>
    </source>
</evidence>
<sequence>KNGKGVCRACADQLVDEYVKQKRKELT</sequence>
<keyword evidence="1" id="KW-0238">DNA-binding</keyword>
<dbReference type="Proteomes" id="UP000708338">
    <property type="component" value="Unassembled WGS sequence"/>
</dbReference>
<reference evidence="1" key="1">
    <citation type="journal article" date="2021" name="Gut Microbes">
        <title>A synthetic consortium of 100 gut commensals modulates the composition and function in a colon model of the microbiome of elderly subjects.</title>
        <authorList>
            <person name="Perez M."/>
            <person name="Ntemiri A."/>
            <person name="Tan H."/>
            <person name="Harris H.M.B."/>
            <person name="Roager H.M."/>
            <person name="Ribiere C."/>
            <person name="O'Toole P.W."/>
        </authorList>
    </citation>
    <scope>NUCLEOTIDE SEQUENCE</scope>
    <source>
        <strain evidence="1">MCC335</strain>
    </source>
</reference>